<keyword evidence="3" id="KW-1185">Reference proteome</keyword>
<organism evidence="2 3">
    <name type="scientific">Marininema mesophilum</name>
    <dbReference type="NCBI Taxonomy" id="1048340"/>
    <lineage>
        <taxon>Bacteria</taxon>
        <taxon>Bacillati</taxon>
        <taxon>Bacillota</taxon>
        <taxon>Bacilli</taxon>
        <taxon>Bacillales</taxon>
        <taxon>Thermoactinomycetaceae</taxon>
        <taxon>Marininema</taxon>
    </lineage>
</organism>
<dbReference type="AlphaFoldDB" id="A0A1H3CFE9"/>
<dbReference type="PANTHER" id="PTHR42912:SF93">
    <property type="entry name" value="N6-ADENOSINE-METHYLTRANSFERASE TMT1A"/>
    <property type="match status" value="1"/>
</dbReference>
<dbReference type="PANTHER" id="PTHR42912">
    <property type="entry name" value="METHYLTRANSFERASE"/>
    <property type="match status" value="1"/>
</dbReference>
<dbReference type="Pfam" id="PF13649">
    <property type="entry name" value="Methyltransf_25"/>
    <property type="match status" value="1"/>
</dbReference>
<dbReference type="SUPFAM" id="SSF53335">
    <property type="entry name" value="S-adenosyl-L-methionine-dependent methyltransferases"/>
    <property type="match status" value="1"/>
</dbReference>
<evidence type="ECO:0000259" key="1">
    <source>
        <dbReference type="Pfam" id="PF13649"/>
    </source>
</evidence>
<keyword evidence="2" id="KW-0808">Transferase</keyword>
<dbReference type="GO" id="GO:0008168">
    <property type="term" value="F:methyltransferase activity"/>
    <property type="evidence" value="ECO:0007669"/>
    <property type="project" value="UniProtKB-KW"/>
</dbReference>
<dbReference type="GO" id="GO:0032259">
    <property type="term" value="P:methylation"/>
    <property type="evidence" value="ECO:0007669"/>
    <property type="project" value="UniProtKB-KW"/>
</dbReference>
<sequence>MSWYEESFGEDYLLVYRHRDNSHAEQEVHEVAKWLDLGEGTSVLDLCCGTGRHSRSLARLGCQVTGIDLSEVLLSHAQSSKEELGIRYVRGDMRELPFTDQSFDAVVNLFTSFGYFVEDEENAKVLKEIQRVIKPGGRFLIDFLNREAVKKNLIPQSERMDGDIRILEERWIDGDFVCKTIILTKEHGEKKVYQERVKMYSLEQMEAMIDASGLQIDRVSGDFKGSPYSKDHSQRMIFTGRVPTST</sequence>
<reference evidence="2 3" key="1">
    <citation type="submission" date="2016-10" db="EMBL/GenBank/DDBJ databases">
        <authorList>
            <person name="de Groot N.N."/>
        </authorList>
    </citation>
    <scope>NUCLEOTIDE SEQUENCE [LARGE SCALE GENOMIC DNA]</scope>
    <source>
        <strain evidence="2 3">DSM 45610</strain>
    </source>
</reference>
<feature type="domain" description="Methyltransferase" evidence="1">
    <location>
        <begin position="43"/>
        <end position="137"/>
    </location>
</feature>
<dbReference type="InterPro" id="IPR029063">
    <property type="entry name" value="SAM-dependent_MTases_sf"/>
</dbReference>
<dbReference type="STRING" id="1048340.SAMN05444487_1229"/>
<dbReference type="InterPro" id="IPR041698">
    <property type="entry name" value="Methyltransf_25"/>
</dbReference>
<keyword evidence="2" id="KW-0489">Methyltransferase</keyword>
<accession>A0A1H3CFE9</accession>
<dbReference type="RefSeq" id="WP_091742882.1">
    <property type="nucleotide sequence ID" value="NZ_FNNQ01000022.1"/>
</dbReference>
<dbReference type="OrthoDB" id="9811589at2"/>
<evidence type="ECO:0000313" key="3">
    <source>
        <dbReference type="Proteomes" id="UP000198534"/>
    </source>
</evidence>
<gene>
    <name evidence="2" type="ORF">SAMN05444487_1229</name>
</gene>
<proteinExistence type="predicted"/>
<dbReference type="EMBL" id="FNNQ01000022">
    <property type="protein sequence ID" value="SDX52628.1"/>
    <property type="molecule type" value="Genomic_DNA"/>
</dbReference>
<dbReference type="Gene3D" id="2.20.25.110">
    <property type="entry name" value="S-adenosyl-L-methionine-dependent methyltransferases"/>
    <property type="match status" value="1"/>
</dbReference>
<name>A0A1H3CFE9_9BACL</name>
<dbReference type="InterPro" id="IPR050508">
    <property type="entry name" value="Methyltransf_Superfamily"/>
</dbReference>
<dbReference type="Proteomes" id="UP000198534">
    <property type="component" value="Unassembled WGS sequence"/>
</dbReference>
<dbReference type="Gene3D" id="3.40.50.150">
    <property type="entry name" value="Vaccinia Virus protein VP39"/>
    <property type="match status" value="1"/>
</dbReference>
<dbReference type="CDD" id="cd02440">
    <property type="entry name" value="AdoMet_MTases"/>
    <property type="match status" value="1"/>
</dbReference>
<evidence type="ECO:0000313" key="2">
    <source>
        <dbReference type="EMBL" id="SDX52628.1"/>
    </source>
</evidence>
<protein>
    <submittedName>
        <fullName evidence="2">Methyltransferase domain-containing protein</fullName>
    </submittedName>
</protein>